<accession>A0A6J4VWY1</accession>
<gene>
    <name evidence="2" type="ORF">AVDCRST_MAG18-5134</name>
</gene>
<evidence type="ECO:0000256" key="1">
    <source>
        <dbReference type="SAM" id="MobiDB-lite"/>
    </source>
</evidence>
<reference evidence="2" key="1">
    <citation type="submission" date="2020-02" db="EMBL/GenBank/DDBJ databases">
        <authorList>
            <person name="Meier V. D."/>
        </authorList>
    </citation>
    <scope>NUCLEOTIDE SEQUENCE</scope>
    <source>
        <strain evidence="2">AVDCRST_MAG18</strain>
    </source>
</reference>
<proteinExistence type="predicted"/>
<dbReference type="AlphaFoldDB" id="A0A6J4VWY1"/>
<dbReference type="EMBL" id="CADCWN010000412">
    <property type="protein sequence ID" value="CAA9590692.1"/>
    <property type="molecule type" value="Genomic_DNA"/>
</dbReference>
<feature type="region of interest" description="Disordered" evidence="1">
    <location>
        <begin position="60"/>
        <end position="79"/>
    </location>
</feature>
<organism evidence="2">
    <name type="scientific">uncultured Thermomicrobiales bacterium</name>
    <dbReference type="NCBI Taxonomy" id="1645740"/>
    <lineage>
        <taxon>Bacteria</taxon>
        <taxon>Pseudomonadati</taxon>
        <taxon>Thermomicrobiota</taxon>
        <taxon>Thermomicrobia</taxon>
        <taxon>Thermomicrobiales</taxon>
        <taxon>environmental samples</taxon>
    </lineage>
</organism>
<protein>
    <submittedName>
        <fullName evidence="2">Uncharacterized protein</fullName>
    </submittedName>
</protein>
<sequence length="94" mass="10101">MQSPRIPIWAAGVWPNKPPIRRAARWDGYFPIKLGDDGTPGQVTVDDARAMLAHLAAHRTNPNPHDLVVNGRMGGDNHARDAETVAPFAAAGVT</sequence>
<evidence type="ECO:0000313" key="2">
    <source>
        <dbReference type="EMBL" id="CAA9590692.1"/>
    </source>
</evidence>
<name>A0A6J4VWY1_9BACT</name>